<dbReference type="Proteomes" id="UP001385951">
    <property type="component" value="Unassembled WGS sequence"/>
</dbReference>
<feature type="compositionally biased region" description="Low complexity" evidence="1">
    <location>
        <begin position="408"/>
        <end position="430"/>
    </location>
</feature>
<dbReference type="Pfam" id="PF18759">
    <property type="entry name" value="Plavaka"/>
    <property type="match status" value="1"/>
</dbReference>
<accession>A0AAW0FRI8</accession>
<dbReference type="InterPro" id="IPR041078">
    <property type="entry name" value="Plavaka"/>
</dbReference>
<gene>
    <name evidence="2" type="ORF">QCA50_014849</name>
</gene>
<organism evidence="2 3">
    <name type="scientific">Cerrena zonata</name>
    <dbReference type="NCBI Taxonomy" id="2478898"/>
    <lineage>
        <taxon>Eukaryota</taxon>
        <taxon>Fungi</taxon>
        <taxon>Dikarya</taxon>
        <taxon>Basidiomycota</taxon>
        <taxon>Agaricomycotina</taxon>
        <taxon>Agaricomycetes</taxon>
        <taxon>Polyporales</taxon>
        <taxon>Cerrenaceae</taxon>
        <taxon>Cerrena</taxon>
    </lineage>
</organism>
<dbReference type="EMBL" id="JASBNA010000038">
    <property type="protein sequence ID" value="KAK7681887.1"/>
    <property type="molecule type" value="Genomic_DNA"/>
</dbReference>
<name>A0AAW0FRI8_9APHY</name>
<feature type="compositionally biased region" description="Acidic residues" evidence="1">
    <location>
        <begin position="1353"/>
        <end position="1375"/>
    </location>
</feature>
<feature type="region of interest" description="Disordered" evidence="1">
    <location>
        <begin position="1349"/>
        <end position="1384"/>
    </location>
</feature>
<sequence>MAHCAGCGKTVSNDQLNNHRAKCKKAKNFLLESLRIQKSIIKKRLDLKRVLKLSKHSAKQNIAPEEEVPLIPVQHDIVNDHYMINADISEPIHAVVEDNEVLNEPQPALDAVPPPDDLPPLVTRSGRQRKVPKRHADFVPSSLREIPSHIRRIYEAKMNKPRPLPPPVPAAPQDDDLTPANAPEIVADESDDEVEEPLFYNTEPNRFGVFRQYTIFPKVDPEANRAMDAFVDSPCLRKSLADTESSGSCAGLRGIGRNVSRGLKDNIVTPLRNFTVYLLLSWFYSGSTTKSAADLDVLARDVIPHPLFRKEELHGFQATKELQSLDDYDPASEVLTAEDGWRSTTINIPVPKEGHKYSSEKDAFNFEVEGFHHRNLLDIIKETYESPSAKTFHFTPHKLFWTPPPTNPSSSSSSPSVPQPISSSRNASTRSNRKATVEEAPDEYDLRPHALEHSNPTSSRPSSPPITVDVPEDPKPERIFSEMYNSDSMIEEHARINSQPREPGDPDDLEYVTAPQIVYTDSTRLANFGGASLWPGYTFFGAQTKYERGKPSCFAAHHFAYFPTLPDTFQDWYKQTFGIPATADVLRFCKITLMQKIWLLLLNKEFMHAYEHGIIILCGDGIQRRVFPRFLVYSADYPEKCLVACIKQLAMCCCMRCYCKKSKISSLGMIRDMKTRILKIRIDSVAIQQKIEFTRRLIFEKGFGVRSAAVKRMLDPISITPIRSAFSIQLAKFGVNHYALFAPDFLHEWELGVWKAVFIHILRLLVALGNDAIQEFDKRFRATPTFGSDIIRRFCSNVSSQKRIAARDYEDLLQCILPVLEGIFPKRQNEMLADLVYTMAYWHSHAKLRLHTESTLNEFEEISKQVGQLLRKFEKGMCRKYITKELPREINARGRRAANLASKGQVQTSRRQVGEARTVKFSFNTYKAHSLPDYPNTIRRLGTTDNYSTQSGELEHKRPKGFYAKTSRKNFVVQIAKHERRQRLLHSIGERIAAKYPAMVTRPEKRRKITHNNRGAKSTLKVGFNEIEPLPASSINDRYHISADQRLHIDITNLITSNREDMAFKDFYQDLQGHILSRLTGRDYDGEDFDFSLAERASIRIEQNRLYKHKVVRVHYTSYDMLRSTDSINPRVPDHANILLHGSEGEFWYARVIGIFHVNVRLDSEEEYRRMDILWVRWYGEDKNWVHGPSVKRLPRLGFIPHDQPAPFGFVDPADVVRAAHLIPAFAHGKTDCYLPPSQAARSPSENDKDWTYQYVNIFVDRDTFMRHRGGGVGHQVIKDVETLGVVEEVEEEVEEQVEEDAPSDDEDLENEIIMYGYEEDDEYDDEDEDEHAEYFGDGADIAIQFDEVNRADDEEAEERETELGPEDGEYEDEHDGYFGYAPL</sequence>
<protein>
    <submittedName>
        <fullName evidence="2">Uncharacterized protein</fullName>
    </submittedName>
</protein>
<evidence type="ECO:0000313" key="2">
    <source>
        <dbReference type="EMBL" id="KAK7681887.1"/>
    </source>
</evidence>
<proteinExistence type="predicted"/>
<reference evidence="2 3" key="1">
    <citation type="submission" date="2022-09" db="EMBL/GenBank/DDBJ databases">
        <authorList>
            <person name="Palmer J.M."/>
        </authorList>
    </citation>
    <scope>NUCLEOTIDE SEQUENCE [LARGE SCALE GENOMIC DNA]</scope>
    <source>
        <strain evidence="2 3">DSM 7382</strain>
    </source>
</reference>
<evidence type="ECO:0000313" key="3">
    <source>
        <dbReference type="Proteomes" id="UP001385951"/>
    </source>
</evidence>
<feature type="region of interest" description="Disordered" evidence="1">
    <location>
        <begin position="403"/>
        <end position="476"/>
    </location>
</feature>
<keyword evidence="3" id="KW-1185">Reference proteome</keyword>
<comment type="caution">
    <text evidence="2">The sequence shown here is derived from an EMBL/GenBank/DDBJ whole genome shotgun (WGS) entry which is preliminary data.</text>
</comment>
<feature type="region of interest" description="Disordered" evidence="1">
    <location>
        <begin position="105"/>
        <end position="135"/>
    </location>
</feature>
<evidence type="ECO:0000256" key="1">
    <source>
        <dbReference type="SAM" id="MobiDB-lite"/>
    </source>
</evidence>